<proteinExistence type="inferred from homology"/>
<reference evidence="3 4" key="1">
    <citation type="journal article" date="2015" name="J. Biotechnol.">
        <title>Complete genome sequence of Paenibacillus beijingensis 7188(T) (=DSM 24997(T)), a novel rhizobacterium from jujube garden soil.</title>
        <authorList>
            <person name="Kwak Y."/>
            <person name="Shin J.H."/>
        </authorList>
    </citation>
    <scope>NUCLEOTIDE SEQUENCE [LARGE SCALE GENOMIC DNA]</scope>
    <source>
        <strain evidence="3 4">DSM 24997</strain>
    </source>
</reference>
<sequence length="97" mass="11131">MFIVLLTYLKPLDEVEVHLPAHIAFLDEQYKQEKFIFSGRKNPRTGGVIGANVQSREELDAILRQDPFYAHQVAEYEVIEFTPTKYDPKFAAFVAGL</sequence>
<dbReference type="InterPro" id="IPR011008">
    <property type="entry name" value="Dimeric_a/b-barrel"/>
</dbReference>
<reference evidence="4" key="2">
    <citation type="submission" date="2015-03" db="EMBL/GenBank/DDBJ databases">
        <title>Genome sequence of Paenibacillus beijingensis strain DSM 24997T.</title>
        <authorList>
            <person name="Kwak Y."/>
            <person name="Shin J.-H."/>
        </authorList>
    </citation>
    <scope>NUCLEOTIDE SEQUENCE [LARGE SCALE GENOMIC DNA]</scope>
    <source>
        <strain evidence="4">DSM 24997</strain>
    </source>
</reference>
<organism evidence="3 4">
    <name type="scientific">Paenibacillus beijingensis</name>
    <dbReference type="NCBI Taxonomy" id="1126833"/>
    <lineage>
        <taxon>Bacteria</taxon>
        <taxon>Bacillati</taxon>
        <taxon>Bacillota</taxon>
        <taxon>Bacilli</taxon>
        <taxon>Bacillales</taxon>
        <taxon>Paenibacillaceae</taxon>
        <taxon>Paenibacillus</taxon>
    </lineage>
</organism>
<keyword evidence="3" id="KW-0378">Hydrolase</keyword>
<dbReference type="PANTHER" id="PTHR37828:SF1">
    <property type="entry name" value="YCII-RELATED DOMAIN-CONTAINING PROTEIN"/>
    <property type="match status" value="1"/>
</dbReference>
<evidence type="ECO:0000259" key="2">
    <source>
        <dbReference type="Pfam" id="PF03795"/>
    </source>
</evidence>
<dbReference type="RefSeq" id="WP_045670143.1">
    <property type="nucleotide sequence ID" value="NZ_CP011058.1"/>
</dbReference>
<dbReference type="HOGENOM" id="CLU_110355_6_1_9"/>
<protein>
    <submittedName>
        <fullName evidence="3">GTP cyclohydrolase</fullName>
    </submittedName>
</protein>
<evidence type="ECO:0000256" key="1">
    <source>
        <dbReference type="ARBA" id="ARBA00007689"/>
    </source>
</evidence>
<feature type="domain" description="YCII-related" evidence="2">
    <location>
        <begin position="1"/>
        <end position="82"/>
    </location>
</feature>
<name>A0A0D5NHY7_9BACL</name>
<dbReference type="OrthoDB" id="9814407at2"/>
<dbReference type="PATRIC" id="fig|1126833.4.peg.2011"/>
<dbReference type="Gene3D" id="3.30.70.1060">
    <property type="entry name" value="Dimeric alpha+beta barrel"/>
    <property type="match status" value="1"/>
</dbReference>
<evidence type="ECO:0000313" key="4">
    <source>
        <dbReference type="Proteomes" id="UP000032633"/>
    </source>
</evidence>
<dbReference type="KEGG" id="pbj:VN24_09085"/>
<dbReference type="GO" id="GO:0016787">
    <property type="term" value="F:hydrolase activity"/>
    <property type="evidence" value="ECO:0007669"/>
    <property type="project" value="UniProtKB-KW"/>
</dbReference>
<evidence type="ECO:0000313" key="3">
    <source>
        <dbReference type="EMBL" id="AJY74710.1"/>
    </source>
</evidence>
<dbReference type="Pfam" id="PF03795">
    <property type="entry name" value="YCII"/>
    <property type="match status" value="1"/>
</dbReference>
<gene>
    <name evidence="3" type="ORF">VN24_09085</name>
</gene>
<accession>A0A0D5NHY7</accession>
<dbReference type="PANTHER" id="PTHR37828">
    <property type="entry name" value="GSR2449 PROTEIN"/>
    <property type="match status" value="1"/>
</dbReference>
<dbReference type="SUPFAM" id="SSF54909">
    <property type="entry name" value="Dimeric alpha+beta barrel"/>
    <property type="match status" value="1"/>
</dbReference>
<dbReference type="InterPro" id="IPR005545">
    <property type="entry name" value="YCII"/>
</dbReference>
<dbReference type="STRING" id="1126833.VN24_09085"/>
<dbReference type="Proteomes" id="UP000032633">
    <property type="component" value="Chromosome"/>
</dbReference>
<keyword evidence="4" id="KW-1185">Reference proteome</keyword>
<dbReference type="AlphaFoldDB" id="A0A0D5NHY7"/>
<comment type="similarity">
    <text evidence="1">Belongs to the YciI family.</text>
</comment>
<dbReference type="EMBL" id="CP011058">
    <property type="protein sequence ID" value="AJY74710.1"/>
    <property type="molecule type" value="Genomic_DNA"/>
</dbReference>